<evidence type="ECO:0000256" key="6">
    <source>
        <dbReference type="PROSITE-ProRule" id="PRU00191"/>
    </source>
</evidence>
<dbReference type="PANTHER" id="PTHR45734:SF5">
    <property type="entry name" value="TENSIN-3"/>
    <property type="match status" value="1"/>
</dbReference>
<proteinExistence type="inferred from homology"/>
<dbReference type="Gene3D" id="3.30.505.10">
    <property type="entry name" value="SH2 domain"/>
    <property type="match status" value="1"/>
</dbReference>
<organism evidence="10 11">
    <name type="scientific">Gadus morhua</name>
    <name type="common">Atlantic cod</name>
    <dbReference type="NCBI Taxonomy" id="8049"/>
    <lineage>
        <taxon>Eukaryota</taxon>
        <taxon>Metazoa</taxon>
        <taxon>Chordata</taxon>
        <taxon>Craniata</taxon>
        <taxon>Vertebrata</taxon>
        <taxon>Euteleostomi</taxon>
        <taxon>Actinopterygii</taxon>
        <taxon>Neopterygii</taxon>
        <taxon>Teleostei</taxon>
        <taxon>Neoteleostei</taxon>
        <taxon>Acanthomorphata</taxon>
        <taxon>Zeiogadaria</taxon>
        <taxon>Gadariae</taxon>
        <taxon>Gadiformes</taxon>
        <taxon>Gadoidei</taxon>
        <taxon>Gadidae</taxon>
        <taxon>Gadus</taxon>
    </lineage>
</organism>
<comment type="subcellular location">
    <subcellularLocation>
        <location evidence="1">Cell junction</location>
        <location evidence="1">Focal adhesion</location>
    </subcellularLocation>
</comment>
<dbReference type="InterPro" id="IPR036860">
    <property type="entry name" value="SH2_dom_sf"/>
</dbReference>
<dbReference type="OMA" id="CVIGFHD"/>
<reference evidence="10" key="2">
    <citation type="submission" date="2025-09" db="UniProtKB">
        <authorList>
            <consortium name="Ensembl"/>
        </authorList>
    </citation>
    <scope>IDENTIFICATION</scope>
</reference>
<dbReference type="PANTHER" id="PTHR45734">
    <property type="entry name" value="TENSIN"/>
    <property type="match status" value="1"/>
</dbReference>
<evidence type="ECO:0000256" key="4">
    <source>
        <dbReference type="ARBA" id="ARBA00022912"/>
    </source>
</evidence>
<evidence type="ECO:0000259" key="8">
    <source>
        <dbReference type="PROSITE" id="PS01179"/>
    </source>
</evidence>
<reference evidence="10" key="1">
    <citation type="submission" date="2025-08" db="UniProtKB">
        <authorList>
            <consortium name="Ensembl"/>
        </authorList>
    </citation>
    <scope>IDENTIFICATION</scope>
</reference>
<feature type="region of interest" description="Disordered" evidence="7">
    <location>
        <begin position="1"/>
        <end position="60"/>
    </location>
</feature>
<dbReference type="Gene3D" id="2.30.29.30">
    <property type="entry name" value="Pleckstrin-homology domain (PH domain)/Phosphotyrosine-binding domain (PTB)"/>
    <property type="match status" value="1"/>
</dbReference>
<evidence type="ECO:0000256" key="1">
    <source>
        <dbReference type="ARBA" id="ARBA00004246"/>
    </source>
</evidence>
<dbReference type="SMART" id="SM00462">
    <property type="entry name" value="PTB"/>
    <property type="match status" value="1"/>
</dbReference>
<keyword evidence="11" id="KW-1185">Reference proteome</keyword>
<feature type="domain" description="PID" evidence="8">
    <location>
        <begin position="281"/>
        <end position="390"/>
    </location>
</feature>
<accession>A0A8C5F956</accession>
<dbReference type="SUPFAM" id="SSF50729">
    <property type="entry name" value="PH domain-like"/>
    <property type="match status" value="1"/>
</dbReference>
<dbReference type="CDD" id="cd09927">
    <property type="entry name" value="SH2_Tensin_like"/>
    <property type="match status" value="1"/>
</dbReference>
<feature type="domain" description="SH2" evidence="9">
    <location>
        <begin position="142"/>
        <end position="251"/>
    </location>
</feature>
<dbReference type="InterPro" id="IPR006020">
    <property type="entry name" value="PTB/PI_dom"/>
</dbReference>
<keyword evidence="5 6" id="KW-0727">SH2 domain</keyword>
<evidence type="ECO:0000256" key="3">
    <source>
        <dbReference type="ARBA" id="ARBA00022801"/>
    </source>
</evidence>
<dbReference type="InterPro" id="IPR035012">
    <property type="entry name" value="Tensin-like_SH2"/>
</dbReference>
<comment type="similarity">
    <text evidence="2">Belongs to the PTEN phosphatase protein family.</text>
</comment>
<dbReference type="InterPro" id="IPR051484">
    <property type="entry name" value="Tensin_PTEN_phosphatase"/>
</dbReference>
<dbReference type="InterPro" id="IPR000980">
    <property type="entry name" value="SH2"/>
</dbReference>
<evidence type="ECO:0000313" key="10">
    <source>
        <dbReference type="Ensembl" id="ENSGMOP00000017969.2"/>
    </source>
</evidence>
<dbReference type="Proteomes" id="UP000694546">
    <property type="component" value="Chromosome 12"/>
</dbReference>
<dbReference type="InterPro" id="IPR033929">
    <property type="entry name" value="Tensin_PTB"/>
</dbReference>
<feature type="compositionally biased region" description="Gly residues" evidence="7">
    <location>
        <begin position="46"/>
        <end position="55"/>
    </location>
</feature>
<protein>
    <recommendedName>
        <fullName evidence="12">SH2 domain-containing protein</fullName>
    </recommendedName>
</protein>
<evidence type="ECO:0000256" key="2">
    <source>
        <dbReference type="ARBA" id="ARBA00007881"/>
    </source>
</evidence>
<dbReference type="GeneTree" id="ENSGT00940000156328"/>
<dbReference type="InterPro" id="IPR011993">
    <property type="entry name" value="PH-like_dom_sf"/>
</dbReference>
<dbReference type="GO" id="GO:0004721">
    <property type="term" value="F:phosphoprotein phosphatase activity"/>
    <property type="evidence" value="ECO:0007669"/>
    <property type="project" value="UniProtKB-KW"/>
</dbReference>
<name>A0A8C5F956_GADMO</name>
<evidence type="ECO:0000259" key="9">
    <source>
        <dbReference type="PROSITE" id="PS50001"/>
    </source>
</evidence>
<evidence type="ECO:0000313" key="11">
    <source>
        <dbReference type="Proteomes" id="UP000694546"/>
    </source>
</evidence>
<dbReference type="PROSITE" id="PS01179">
    <property type="entry name" value="PID"/>
    <property type="match status" value="1"/>
</dbReference>
<evidence type="ECO:0000256" key="5">
    <source>
        <dbReference type="ARBA" id="ARBA00022999"/>
    </source>
</evidence>
<dbReference type="SUPFAM" id="SSF55550">
    <property type="entry name" value="SH2 domain"/>
    <property type="match status" value="1"/>
</dbReference>
<sequence>VDPSVPQLPPGGSDRPGSPTGAPRGDGGVKPLLPTPGERISSGAQPAGGHGGSGGSALRFGEQRGGAALALAVLQRVLQPPQRQQSEHPLLLPRAPQGAQPDLLTWILRYSWPLKKIQKRCTKLSGSRQDTVKFVQDTSKFWYKPDISRDQAITLLKDKEPGSFIVRDSHSFRGAYGLAMKVATPPPSVLQQSKKGDPSNELVRHFLIECTQKGVRLKGCPNEPYFGSLTALVCQHSITPLALPCKLILPDKGNELHDSSPQTASNSAAELLKQGAGTCNVWYLGSVELESLTGHQAVQKATSQTLVADPQPTSTVVHFKVSAQGITLTDNQRKLFFRRHYTVNTVIFCSLDPQARKIFGFVARKSQSGTENICHLFAEHDPEQPASAIVNFREKERERLILPMA</sequence>
<dbReference type="PROSITE" id="PS50001">
    <property type="entry name" value="SH2"/>
    <property type="match status" value="1"/>
</dbReference>
<dbReference type="SMART" id="SM00252">
    <property type="entry name" value="SH2"/>
    <property type="match status" value="1"/>
</dbReference>
<evidence type="ECO:0008006" key="12">
    <source>
        <dbReference type="Google" id="ProtNLM"/>
    </source>
</evidence>
<dbReference type="InterPro" id="IPR013625">
    <property type="entry name" value="PTB"/>
</dbReference>
<dbReference type="Pfam" id="PF00017">
    <property type="entry name" value="SH2"/>
    <property type="match status" value="1"/>
</dbReference>
<evidence type="ECO:0000256" key="7">
    <source>
        <dbReference type="SAM" id="MobiDB-lite"/>
    </source>
</evidence>
<dbReference type="Pfam" id="PF08416">
    <property type="entry name" value="PTB"/>
    <property type="match status" value="1"/>
</dbReference>
<keyword evidence="4" id="KW-0904">Protein phosphatase</keyword>
<dbReference type="Ensembl" id="ENSGMOT00000018410.2">
    <property type="protein sequence ID" value="ENSGMOP00000017969.2"/>
    <property type="gene ID" value="ENSGMOG00000016701.2"/>
</dbReference>
<keyword evidence="3" id="KW-0378">Hydrolase</keyword>
<dbReference type="GO" id="GO:0005925">
    <property type="term" value="C:focal adhesion"/>
    <property type="evidence" value="ECO:0007669"/>
    <property type="project" value="UniProtKB-SubCell"/>
</dbReference>
<dbReference type="AlphaFoldDB" id="A0A8C5F956"/>
<dbReference type="CDD" id="cd01213">
    <property type="entry name" value="PTB_tensin"/>
    <property type="match status" value="1"/>
</dbReference>